<dbReference type="FunFam" id="1.20.210.10:FF:000004">
    <property type="entry name" value="Cytochrome c oxidase subunit 1"/>
    <property type="match status" value="1"/>
</dbReference>
<evidence type="ECO:0000256" key="14">
    <source>
        <dbReference type="ARBA" id="ARBA00023136"/>
    </source>
</evidence>
<dbReference type="PROSITE" id="PS00077">
    <property type="entry name" value="COX1_CUB"/>
    <property type="match status" value="1"/>
</dbReference>
<dbReference type="UniPathway" id="UPA00705"/>
<dbReference type="PROSITE" id="PS50855">
    <property type="entry name" value="COX1"/>
    <property type="match status" value="1"/>
</dbReference>
<evidence type="ECO:0000256" key="9">
    <source>
        <dbReference type="ARBA" id="ARBA00022967"/>
    </source>
</evidence>
<dbReference type="GO" id="GO:0045277">
    <property type="term" value="C:respiratory chain complex IV"/>
    <property type="evidence" value="ECO:0007669"/>
    <property type="project" value="InterPro"/>
</dbReference>
<feature type="transmembrane region" description="Helical" evidence="17">
    <location>
        <begin position="42"/>
        <end position="63"/>
    </location>
</feature>
<dbReference type="GO" id="GO:0004129">
    <property type="term" value="F:cytochrome-c oxidase activity"/>
    <property type="evidence" value="ECO:0007669"/>
    <property type="project" value="UniProtKB-EC"/>
</dbReference>
<dbReference type="InterPro" id="IPR023616">
    <property type="entry name" value="Cyt_c_oxase-like_su1_dom"/>
</dbReference>
<comment type="function">
    <text evidence="17">Cytochrome c oxidase is the component of the respiratory chain that catalyzes the reduction of oxygen to water. Subunits 1-3 form the functional core of the enzyme complex. CO I is the catalytic subunit of the enzyme. Electrons originating in cytochrome c are transferred via the copper A center of subunit 2 and heme A of subunit 1 to the bimetallic center formed by heme A3 and copper B.</text>
</comment>
<name>A0A562LDY9_9GAMM</name>
<evidence type="ECO:0000256" key="1">
    <source>
        <dbReference type="ARBA" id="ARBA00004141"/>
    </source>
</evidence>
<dbReference type="Proteomes" id="UP000315167">
    <property type="component" value="Unassembled WGS sequence"/>
</dbReference>
<feature type="transmembrane region" description="Helical" evidence="17">
    <location>
        <begin position="125"/>
        <end position="144"/>
    </location>
</feature>
<dbReference type="EMBL" id="VLKN01000001">
    <property type="protein sequence ID" value="TWI05870.1"/>
    <property type="molecule type" value="Genomic_DNA"/>
</dbReference>
<dbReference type="Pfam" id="PF00115">
    <property type="entry name" value="COX1"/>
    <property type="match status" value="1"/>
</dbReference>
<feature type="transmembrane region" description="Helical" evidence="17">
    <location>
        <begin position="83"/>
        <end position="104"/>
    </location>
</feature>
<feature type="transmembrane region" description="Helical" evidence="17">
    <location>
        <begin position="204"/>
        <end position="231"/>
    </location>
</feature>
<evidence type="ECO:0000256" key="8">
    <source>
        <dbReference type="ARBA" id="ARBA00022723"/>
    </source>
</evidence>
<evidence type="ECO:0000256" key="10">
    <source>
        <dbReference type="ARBA" id="ARBA00022982"/>
    </source>
</evidence>
<keyword evidence="17" id="KW-1003">Cell membrane</keyword>
<evidence type="ECO:0000259" key="18">
    <source>
        <dbReference type="PROSITE" id="PS50855"/>
    </source>
</evidence>
<feature type="transmembrane region" description="Helical" evidence="17">
    <location>
        <begin position="470"/>
        <end position="493"/>
    </location>
</feature>
<keyword evidence="4 16" id="KW-0813">Transport</keyword>
<protein>
    <recommendedName>
        <fullName evidence="17">Cytochrome c oxidase subunit 1</fullName>
        <ecNumber evidence="17">7.1.1.9</ecNumber>
    </recommendedName>
</protein>
<feature type="domain" description="Cytochrome oxidase subunit I profile" evidence="18">
    <location>
        <begin position="30"/>
        <end position="533"/>
    </location>
</feature>
<feature type="transmembrane region" description="Helical" evidence="17">
    <location>
        <begin position="287"/>
        <end position="311"/>
    </location>
</feature>
<dbReference type="AlphaFoldDB" id="A0A562LDY9"/>
<proteinExistence type="inferred from homology"/>
<evidence type="ECO:0000313" key="19">
    <source>
        <dbReference type="EMBL" id="TWI05870.1"/>
    </source>
</evidence>
<evidence type="ECO:0000256" key="13">
    <source>
        <dbReference type="ARBA" id="ARBA00023008"/>
    </source>
</evidence>
<comment type="subcellular location">
    <subcellularLocation>
        <location evidence="17">Cell membrane</location>
        <topology evidence="17">Multi-pass membrane protein</topology>
    </subcellularLocation>
    <subcellularLocation>
        <location evidence="1">Membrane</location>
        <topology evidence="1">Multi-pass membrane protein</topology>
    </subcellularLocation>
</comment>
<feature type="transmembrane region" description="Helical" evidence="17">
    <location>
        <begin position="164"/>
        <end position="192"/>
    </location>
</feature>
<dbReference type="GO" id="GO:0005886">
    <property type="term" value="C:plasma membrane"/>
    <property type="evidence" value="ECO:0007669"/>
    <property type="project" value="UniProtKB-SubCell"/>
</dbReference>
<keyword evidence="12 17" id="KW-0408">Iron</keyword>
<evidence type="ECO:0000313" key="20">
    <source>
        <dbReference type="Proteomes" id="UP000315167"/>
    </source>
</evidence>
<evidence type="ECO:0000256" key="7">
    <source>
        <dbReference type="ARBA" id="ARBA00022692"/>
    </source>
</evidence>
<feature type="transmembrane region" description="Helical" evidence="17">
    <location>
        <begin position="251"/>
        <end position="275"/>
    </location>
</feature>
<comment type="similarity">
    <text evidence="3 16">Belongs to the heme-copper respiratory oxidase family.</text>
</comment>
<organism evidence="19 20">
    <name type="scientific">Luteimonas cucumeris</name>
    <dbReference type="NCBI Taxonomy" id="985012"/>
    <lineage>
        <taxon>Bacteria</taxon>
        <taxon>Pseudomonadati</taxon>
        <taxon>Pseudomonadota</taxon>
        <taxon>Gammaproteobacteria</taxon>
        <taxon>Lysobacterales</taxon>
        <taxon>Lysobacteraceae</taxon>
        <taxon>Luteimonas</taxon>
    </lineage>
</organism>
<keyword evidence="9" id="KW-1278">Translocase</keyword>
<keyword evidence="14 17" id="KW-0472">Membrane</keyword>
<keyword evidence="7 16" id="KW-0812">Transmembrane</keyword>
<dbReference type="InterPro" id="IPR014241">
    <property type="entry name" value="Cyt_c_oxidase_su1_bac"/>
</dbReference>
<feature type="transmembrane region" description="Helical" evidence="17">
    <location>
        <begin position="323"/>
        <end position="345"/>
    </location>
</feature>
<dbReference type="GO" id="GO:0006119">
    <property type="term" value="P:oxidative phosphorylation"/>
    <property type="evidence" value="ECO:0007669"/>
    <property type="project" value="UniProtKB-UniPathway"/>
</dbReference>
<dbReference type="GO" id="GO:0020037">
    <property type="term" value="F:heme binding"/>
    <property type="evidence" value="ECO:0007669"/>
    <property type="project" value="InterPro"/>
</dbReference>
<keyword evidence="13 17" id="KW-0186">Copper</keyword>
<evidence type="ECO:0000256" key="4">
    <source>
        <dbReference type="ARBA" id="ARBA00022448"/>
    </source>
</evidence>
<evidence type="ECO:0000256" key="5">
    <source>
        <dbReference type="ARBA" id="ARBA00022617"/>
    </source>
</evidence>
<keyword evidence="20" id="KW-1185">Reference proteome</keyword>
<dbReference type="InterPro" id="IPR000883">
    <property type="entry name" value="Cyt_C_Oxase_1"/>
</dbReference>
<dbReference type="Gene3D" id="1.20.210.10">
    <property type="entry name" value="Cytochrome c oxidase-like, subunit I domain"/>
    <property type="match status" value="1"/>
</dbReference>
<dbReference type="CDD" id="cd01663">
    <property type="entry name" value="Cyt_c_Oxidase_I"/>
    <property type="match status" value="1"/>
</dbReference>
<comment type="caution">
    <text evidence="19">The sequence shown here is derived from an EMBL/GenBank/DDBJ whole genome shotgun (WGS) entry which is preliminary data.</text>
</comment>
<feature type="transmembrane region" description="Helical" evidence="17">
    <location>
        <begin position="393"/>
        <end position="417"/>
    </location>
</feature>
<dbReference type="InterPro" id="IPR036927">
    <property type="entry name" value="Cyt_c_oxase-like_su1_sf"/>
</dbReference>
<dbReference type="NCBIfam" id="TIGR02891">
    <property type="entry name" value="CtaD_CoxA"/>
    <property type="match status" value="1"/>
</dbReference>
<evidence type="ECO:0000256" key="16">
    <source>
        <dbReference type="RuleBase" id="RU000370"/>
    </source>
</evidence>
<evidence type="ECO:0000256" key="3">
    <source>
        <dbReference type="ARBA" id="ARBA00009578"/>
    </source>
</evidence>
<dbReference type="EC" id="7.1.1.9" evidence="17"/>
<evidence type="ECO:0000256" key="11">
    <source>
        <dbReference type="ARBA" id="ARBA00022989"/>
    </source>
</evidence>
<sequence>MSTYSPATGVDSHVDHHDDHGHKQSFVERWFFSTNHKDIGTLYLIFSFIMFIIGAAMSVVIRAELMEPGLQHVSPEFFNQMTTMHALVMIFGGVMPAFVGLANWMVPLQIGAPDMALPRMNNWSFWILPFAFTLLLMTLFLPGGGPAGGWTMYPPLSLQGGSSVAFMIFAIHMMGISSIMGAINVIATILNMRAPGVDLLKMPIFCWSWLITAFLLIAVMPVLAGAVTMLLTDKFFGTSFFSAAGGGDPVMYQHIFWFFGHPEVYIMILPAFGVVSEIIPTFSRKPLFGYQAMVYAIAAIAFLSFIVWAHHMFTVGMPLGGEIYFMFATMLIAVPTGVKVFNWVSTMWKGSLSFETPMLWSVAFVILFTIGGFSGLMLAIVPADFQYHDTYFVVAHFHYVLVTGALFSIIAAVYYWWPKWTGRMYSEFWGKFHFWWTVVFVNLLFFPQHFLGLAGMPRRIPDYNVVFADWNLISSIGAFGMFVTPFMMFAILWHSRKYGEKAPARSWEGARGLEWTVPSPAPHHTFTVPPVIQPGDLAHGDFEHLDYDAATTGADTADHQNVRHS</sequence>
<dbReference type="SUPFAM" id="SSF81442">
    <property type="entry name" value="Cytochrome c oxidase subunit I-like"/>
    <property type="match status" value="1"/>
</dbReference>
<dbReference type="PANTHER" id="PTHR10422">
    <property type="entry name" value="CYTOCHROME C OXIDASE SUBUNIT 1"/>
    <property type="match status" value="1"/>
</dbReference>
<reference evidence="19 20" key="1">
    <citation type="journal article" date="2015" name="Stand. Genomic Sci.">
        <title>Genomic Encyclopedia of Bacterial and Archaeal Type Strains, Phase III: the genomes of soil and plant-associated and newly described type strains.</title>
        <authorList>
            <person name="Whitman W.B."/>
            <person name="Woyke T."/>
            <person name="Klenk H.P."/>
            <person name="Zhou Y."/>
            <person name="Lilburn T.G."/>
            <person name="Beck B.J."/>
            <person name="De Vos P."/>
            <person name="Vandamme P."/>
            <person name="Eisen J.A."/>
            <person name="Garrity G."/>
            <person name="Hugenholtz P."/>
            <person name="Kyrpides N.C."/>
        </authorList>
    </citation>
    <scope>NUCLEOTIDE SEQUENCE [LARGE SCALE GENOMIC DNA]</scope>
    <source>
        <strain evidence="19 20">CGMCC 1.10821</strain>
    </source>
</reference>
<dbReference type="PRINTS" id="PR01165">
    <property type="entry name" value="CYCOXIDASEI"/>
</dbReference>
<evidence type="ECO:0000256" key="15">
    <source>
        <dbReference type="ARBA" id="ARBA00047816"/>
    </source>
</evidence>
<keyword evidence="5 16" id="KW-0349">Heme</keyword>
<comment type="catalytic activity">
    <reaction evidence="15 17">
        <text>4 Fe(II)-[cytochrome c] + O2 + 8 H(+)(in) = 4 Fe(III)-[cytochrome c] + 2 H2O + 4 H(+)(out)</text>
        <dbReference type="Rhea" id="RHEA:11436"/>
        <dbReference type="Rhea" id="RHEA-COMP:10350"/>
        <dbReference type="Rhea" id="RHEA-COMP:14399"/>
        <dbReference type="ChEBI" id="CHEBI:15377"/>
        <dbReference type="ChEBI" id="CHEBI:15378"/>
        <dbReference type="ChEBI" id="CHEBI:15379"/>
        <dbReference type="ChEBI" id="CHEBI:29033"/>
        <dbReference type="ChEBI" id="CHEBI:29034"/>
        <dbReference type="EC" id="7.1.1.9"/>
    </reaction>
</comment>
<dbReference type="InterPro" id="IPR023615">
    <property type="entry name" value="Cyt_c_Oxase_su1_BS"/>
</dbReference>
<feature type="transmembrane region" description="Helical" evidence="17">
    <location>
        <begin position="357"/>
        <end position="381"/>
    </location>
</feature>
<dbReference type="OrthoDB" id="9803294at2"/>
<feature type="transmembrane region" description="Helical" evidence="17">
    <location>
        <begin position="429"/>
        <end position="450"/>
    </location>
</feature>
<keyword evidence="11 17" id="KW-1133">Transmembrane helix</keyword>
<dbReference type="InterPro" id="IPR033944">
    <property type="entry name" value="Cyt_c_oxase_su1_dom"/>
</dbReference>
<evidence type="ECO:0000256" key="6">
    <source>
        <dbReference type="ARBA" id="ARBA00022660"/>
    </source>
</evidence>
<gene>
    <name evidence="19" type="ORF">IP90_00132</name>
</gene>
<evidence type="ECO:0000256" key="12">
    <source>
        <dbReference type="ARBA" id="ARBA00023004"/>
    </source>
</evidence>
<keyword evidence="6 16" id="KW-0679">Respiratory chain</keyword>
<evidence type="ECO:0000256" key="17">
    <source>
        <dbReference type="RuleBase" id="RU363061"/>
    </source>
</evidence>
<dbReference type="GO" id="GO:0046872">
    <property type="term" value="F:metal ion binding"/>
    <property type="evidence" value="ECO:0007669"/>
    <property type="project" value="UniProtKB-KW"/>
</dbReference>
<keyword evidence="8 17" id="KW-0479">Metal-binding</keyword>
<accession>A0A562LDY9</accession>
<evidence type="ECO:0000256" key="2">
    <source>
        <dbReference type="ARBA" id="ARBA00004673"/>
    </source>
</evidence>
<keyword evidence="10 16" id="KW-0249">Electron transport</keyword>
<dbReference type="PANTHER" id="PTHR10422:SF18">
    <property type="entry name" value="CYTOCHROME C OXIDASE SUBUNIT 1"/>
    <property type="match status" value="1"/>
</dbReference>
<dbReference type="GO" id="GO:0015990">
    <property type="term" value="P:electron transport coupled proton transport"/>
    <property type="evidence" value="ECO:0007669"/>
    <property type="project" value="InterPro"/>
</dbReference>
<comment type="pathway">
    <text evidence="2 17">Energy metabolism; oxidative phosphorylation.</text>
</comment>
<dbReference type="GO" id="GO:0022904">
    <property type="term" value="P:respiratory electron transport chain"/>
    <property type="evidence" value="ECO:0007669"/>
    <property type="project" value="TreeGrafter"/>
</dbReference>